<dbReference type="SUPFAM" id="SSF53187">
    <property type="entry name" value="Zn-dependent exopeptidases"/>
    <property type="match status" value="1"/>
</dbReference>
<dbReference type="Proteomes" id="UP000470384">
    <property type="component" value="Unassembled WGS sequence"/>
</dbReference>
<dbReference type="Gene3D" id="3.40.630.10">
    <property type="entry name" value="Zn peptidases"/>
    <property type="match status" value="1"/>
</dbReference>
<dbReference type="AlphaFoldDB" id="A0A845Q7I5"/>
<proteinExistence type="predicted"/>
<protein>
    <submittedName>
        <fullName evidence="1">DUF2817 domain-containing protein</fullName>
    </submittedName>
</protein>
<dbReference type="Pfam" id="PF10994">
    <property type="entry name" value="DUF2817"/>
    <property type="match status" value="1"/>
</dbReference>
<dbReference type="InterPro" id="IPR021259">
    <property type="entry name" value="DUF2817"/>
</dbReference>
<dbReference type="EMBL" id="WXYQ01000001">
    <property type="protein sequence ID" value="NBG94357.1"/>
    <property type="molecule type" value="Genomic_DNA"/>
</dbReference>
<organism evidence="1 2">
    <name type="scientific">Pyruvatibacter mobilis</name>
    <dbReference type="NCBI Taxonomy" id="1712261"/>
    <lineage>
        <taxon>Bacteria</taxon>
        <taxon>Pseudomonadati</taxon>
        <taxon>Pseudomonadota</taxon>
        <taxon>Alphaproteobacteria</taxon>
        <taxon>Hyphomicrobiales</taxon>
        <taxon>Parvibaculaceae</taxon>
        <taxon>Pyruvatibacter</taxon>
    </lineage>
</organism>
<accession>A0A845Q7I5</accession>
<sequence length="362" mass="38981">MADLDAAFSSSYRQARERFRAAATQAGFTLTEYVNDRATGPEGEVLVTDVAVKGPADADRVVILSSGTHGIEGYCGSGCQVALLSAGEFDVLPSNVRVVLVHALNPYGFAHKRRVNEDNIDLNRNCLDFAAGVPTNTDYEDLHPVLAPEDYGLRPAHWDAQVGEWIKARGFPAFQAAVSSGQYTRPDGLFYGGSAPSWSARTFRQIVREAAGSARDILLMDIHTGLGAFGELEKIGLGNQVAIERARRIWGSDVTNLAGGESNSAPVSGDISVPFFEELPAGAQGTAIALEFGTVDGVAVLKALRLDNWLYTQVDPNAKQDLQKAAEIKATIEAAFHPDDDRWRVRVHELARDAVRQGLSAS</sequence>
<dbReference type="RefSeq" id="WP_160586469.1">
    <property type="nucleotide sequence ID" value="NZ_BMHN01000001.1"/>
</dbReference>
<reference evidence="1 2" key="1">
    <citation type="journal article" date="2016" name="Int. J. Syst. Evol. Microbiol.">
        <title>Pyruvatibacter mobilis gen. nov., sp. nov., a marine bacterium from the culture broth of Picochlorum sp. 122.</title>
        <authorList>
            <person name="Wang G."/>
            <person name="Tang M."/>
            <person name="Wu H."/>
            <person name="Dai S."/>
            <person name="Li T."/>
            <person name="Chen C."/>
            <person name="He H."/>
            <person name="Fan J."/>
            <person name="Xiang W."/>
            <person name="Li X."/>
        </authorList>
    </citation>
    <scope>NUCLEOTIDE SEQUENCE [LARGE SCALE GENOMIC DNA]</scope>
    <source>
        <strain evidence="1 2">GYP-11</strain>
    </source>
</reference>
<dbReference type="OrthoDB" id="4014363at2"/>
<dbReference type="GeneID" id="300656414"/>
<gene>
    <name evidence="1" type="ORF">GTQ45_01265</name>
</gene>
<evidence type="ECO:0000313" key="1">
    <source>
        <dbReference type="EMBL" id="NBG94357.1"/>
    </source>
</evidence>
<comment type="caution">
    <text evidence="1">The sequence shown here is derived from an EMBL/GenBank/DDBJ whole genome shotgun (WGS) entry which is preliminary data.</text>
</comment>
<keyword evidence="2" id="KW-1185">Reference proteome</keyword>
<evidence type="ECO:0000313" key="2">
    <source>
        <dbReference type="Proteomes" id="UP000470384"/>
    </source>
</evidence>
<name>A0A845Q7I5_9HYPH</name>
<dbReference type="CDD" id="cd06233">
    <property type="entry name" value="M14-like"/>
    <property type="match status" value="1"/>
</dbReference>